<reference evidence="1" key="1">
    <citation type="submission" date="2024-01" db="EMBL/GenBank/DDBJ databases">
        <authorList>
            <person name="Webb A."/>
        </authorList>
    </citation>
    <scope>NUCLEOTIDE SEQUENCE</scope>
    <source>
        <strain evidence="1">Pm1</strain>
    </source>
</reference>
<gene>
    <name evidence="1" type="ORF">PM001_LOCUS5515</name>
</gene>
<dbReference type="EMBL" id="CAKLBY020000045">
    <property type="protein sequence ID" value="CAK7917021.1"/>
    <property type="molecule type" value="Genomic_DNA"/>
</dbReference>
<protein>
    <submittedName>
        <fullName evidence="1">Uncharacterized protein</fullName>
    </submittedName>
</protein>
<evidence type="ECO:0000313" key="2">
    <source>
        <dbReference type="Proteomes" id="UP001162060"/>
    </source>
</evidence>
<organism evidence="1 2">
    <name type="scientific">Peronospora matthiolae</name>
    <dbReference type="NCBI Taxonomy" id="2874970"/>
    <lineage>
        <taxon>Eukaryota</taxon>
        <taxon>Sar</taxon>
        <taxon>Stramenopiles</taxon>
        <taxon>Oomycota</taxon>
        <taxon>Peronosporomycetes</taxon>
        <taxon>Peronosporales</taxon>
        <taxon>Peronosporaceae</taxon>
        <taxon>Peronospora</taxon>
    </lineage>
</organism>
<comment type="caution">
    <text evidence="1">The sequence shown here is derived from an EMBL/GenBank/DDBJ whole genome shotgun (WGS) entry which is preliminary data.</text>
</comment>
<dbReference type="Proteomes" id="UP001162060">
    <property type="component" value="Unassembled WGS sequence"/>
</dbReference>
<proteinExistence type="predicted"/>
<name>A0AAV1TDJ3_9STRA</name>
<accession>A0AAV1TDJ3</accession>
<dbReference type="AlphaFoldDB" id="A0AAV1TDJ3"/>
<evidence type="ECO:0000313" key="1">
    <source>
        <dbReference type="EMBL" id="CAK7917021.1"/>
    </source>
</evidence>
<sequence length="181" mass="20684">MECISSLWAKIAKWFRDHFESALPFFKQRAVTSEGAEHDASAFDATAISKEAARKYEAMVAEGEVKTMDPTDVRYGKFLALVGKHFAGHDELAKVKSLVEKHGNENKAALEILKTKKNLRTALFLSWALKKQPATDMAHRIVLNLDPDDRLHILEQAQELEKEYTIHLITLEILYRKIHRV</sequence>